<dbReference type="AlphaFoldDB" id="A0A437AJK1"/>
<dbReference type="EMBL" id="RCSS01000560">
    <property type="protein sequence ID" value="RVD91344.1"/>
    <property type="molecule type" value="Genomic_DNA"/>
</dbReference>
<organism evidence="1 2">
    <name type="scientific">Tubulinosema ratisbonensis</name>
    <dbReference type="NCBI Taxonomy" id="291195"/>
    <lineage>
        <taxon>Eukaryota</taxon>
        <taxon>Fungi</taxon>
        <taxon>Fungi incertae sedis</taxon>
        <taxon>Microsporidia</taxon>
        <taxon>Tubulinosematoidea</taxon>
        <taxon>Tubulinosematidae</taxon>
        <taxon>Tubulinosema</taxon>
    </lineage>
</organism>
<accession>A0A437AJK1</accession>
<gene>
    <name evidence="1" type="ORF">TUBRATIS_22060</name>
</gene>
<dbReference type="VEuPathDB" id="MicrosporidiaDB:TUBRATIS_22060"/>
<evidence type="ECO:0000313" key="1">
    <source>
        <dbReference type="EMBL" id="RVD91344.1"/>
    </source>
</evidence>
<evidence type="ECO:0000313" key="2">
    <source>
        <dbReference type="Proteomes" id="UP000282876"/>
    </source>
</evidence>
<protein>
    <submittedName>
        <fullName evidence="1">Uncharacterized protein</fullName>
    </submittedName>
</protein>
<comment type="caution">
    <text evidence="1">The sequence shown here is derived from an EMBL/GenBank/DDBJ whole genome shotgun (WGS) entry which is preliminary data.</text>
</comment>
<sequence length="158" mass="18755">MLIHLKLICCTFTDELKKRIWYCELIRYSSQISSYKQSEVNLGIKKMKKAKNAFEIENKKLIRSHFEPFKEIFKNQLADILVLQKGIVKIHQAIQQRICSDNRCTHHEFEDKLSKSFDGLKGIENENNIRLEIYSIFDDIFRILIMDEEVQLSRCVLV</sequence>
<reference evidence="1 2" key="1">
    <citation type="submission" date="2018-10" db="EMBL/GenBank/DDBJ databases">
        <title>Draft genome sequence of the microsporidian Tubulinosema ratisbonensis.</title>
        <authorList>
            <person name="Polonais V."/>
            <person name="Peyretaillade E."/>
            <person name="Niehus S."/>
            <person name="Wawrzyniak I."/>
            <person name="Franchet A."/>
            <person name="Gaspin C."/>
            <person name="Reichstadt M."/>
            <person name="Belser C."/>
            <person name="Labadie K."/>
            <person name="Delbac F."/>
            <person name="Ferrandon D."/>
        </authorList>
    </citation>
    <scope>NUCLEOTIDE SEQUENCE [LARGE SCALE GENOMIC DNA]</scope>
    <source>
        <strain evidence="1 2">Franzen</strain>
    </source>
</reference>
<keyword evidence="2" id="KW-1185">Reference proteome</keyword>
<proteinExistence type="predicted"/>
<dbReference type="Proteomes" id="UP000282876">
    <property type="component" value="Unassembled WGS sequence"/>
</dbReference>
<name>A0A437AJK1_9MICR</name>